<dbReference type="NCBIfam" id="TIGR01681">
    <property type="entry name" value="HAD-SF-IIIC"/>
    <property type="match status" value="1"/>
</dbReference>
<dbReference type="SUPFAM" id="SSF56784">
    <property type="entry name" value="HAD-like"/>
    <property type="match status" value="1"/>
</dbReference>
<sequence>MNIATYQLGKNQKSIQKSIKCVIWDLDNTIWNGILLEDECVQLKENIIDIIKTLDIRGILQSIASKNEYTKAMEKLEELGLKEYFLYPHINWNSKVYSIEEIAKAINIGIDTVAFIDDQQFELEDVKFSLPKVLCINAANINQMLEMPEMHPMFITEDSKNRRLMYFSEIKRKKYEEEFVGSKEEFLATLNMHMTISSAKEDDLQRAEELTLRTNQLNTTGYTYSYEELNQFRLLDNYKLLIASLDDKYGSYGKIGLSLIECQESLWTIKLLLMSCRVMSRGVGGIMLNHIIRMAKNQNVNLQAEFLSNERNRFMYMTYKFSNFQEFSNYNDNDVIIFQHKSQNIPSFPNYVKIEILD</sequence>
<dbReference type="SUPFAM" id="SSF55729">
    <property type="entry name" value="Acyl-CoA N-acyltransferases (Nat)"/>
    <property type="match status" value="1"/>
</dbReference>
<proteinExistence type="predicted"/>
<dbReference type="NCBIfam" id="TIGR01686">
    <property type="entry name" value="FkbH"/>
    <property type="match status" value="1"/>
</dbReference>
<evidence type="ECO:0000313" key="2">
    <source>
        <dbReference type="Proteomes" id="UP000813215"/>
    </source>
</evidence>
<dbReference type="Gene3D" id="3.40.630.30">
    <property type="match status" value="1"/>
</dbReference>
<dbReference type="InterPro" id="IPR016181">
    <property type="entry name" value="Acyl_CoA_acyltransferase"/>
</dbReference>
<protein>
    <submittedName>
        <fullName evidence="1">HAD-IIIC family phosphatase</fullName>
    </submittedName>
</protein>
<dbReference type="AlphaFoldDB" id="A0A9E3HBU8"/>
<dbReference type="InterPro" id="IPR010033">
    <property type="entry name" value="HAD_SF_ppase_IIIC"/>
</dbReference>
<accession>A0A9E3HBU8</accession>
<dbReference type="EMBL" id="JAHHHW010000137">
    <property type="protein sequence ID" value="MBW4434628.1"/>
    <property type="molecule type" value="Genomic_DNA"/>
</dbReference>
<evidence type="ECO:0000313" key="1">
    <source>
        <dbReference type="EMBL" id="MBW4434628.1"/>
    </source>
</evidence>
<gene>
    <name evidence="1" type="ORF">KME28_23670</name>
</gene>
<dbReference type="InterPro" id="IPR036412">
    <property type="entry name" value="HAD-like_sf"/>
</dbReference>
<reference evidence="1" key="2">
    <citation type="journal article" date="2022" name="Microbiol. Resour. Announc.">
        <title>Metagenome Sequencing to Explore Phylogenomics of Terrestrial Cyanobacteria.</title>
        <authorList>
            <person name="Ward R.D."/>
            <person name="Stajich J.E."/>
            <person name="Johansen J.R."/>
            <person name="Huntemann M."/>
            <person name="Clum A."/>
            <person name="Foster B."/>
            <person name="Foster B."/>
            <person name="Roux S."/>
            <person name="Palaniappan K."/>
            <person name="Varghese N."/>
            <person name="Mukherjee S."/>
            <person name="Reddy T.B.K."/>
            <person name="Daum C."/>
            <person name="Copeland A."/>
            <person name="Chen I.A."/>
            <person name="Ivanova N.N."/>
            <person name="Kyrpides N.C."/>
            <person name="Shapiro N."/>
            <person name="Eloe-Fadrosh E.A."/>
            <person name="Pietrasiak N."/>
        </authorList>
    </citation>
    <scope>NUCLEOTIDE SEQUENCE</scope>
    <source>
        <strain evidence="1">HA4357-MV3</strain>
    </source>
</reference>
<reference evidence="1" key="1">
    <citation type="submission" date="2021-05" db="EMBL/GenBank/DDBJ databases">
        <authorList>
            <person name="Pietrasiak N."/>
            <person name="Ward R."/>
            <person name="Stajich J.E."/>
            <person name="Kurbessoian T."/>
        </authorList>
    </citation>
    <scope>NUCLEOTIDE SEQUENCE</scope>
    <source>
        <strain evidence="1">HA4357-MV3</strain>
    </source>
</reference>
<name>A0A9E3HBU8_9NOST</name>
<organism evidence="1 2">
    <name type="scientific">Pelatocladus maniniholoensis HA4357-MV3</name>
    <dbReference type="NCBI Taxonomy" id="1117104"/>
    <lineage>
        <taxon>Bacteria</taxon>
        <taxon>Bacillati</taxon>
        <taxon>Cyanobacteriota</taxon>
        <taxon>Cyanophyceae</taxon>
        <taxon>Nostocales</taxon>
        <taxon>Nostocaceae</taxon>
        <taxon>Pelatocladus</taxon>
    </lineage>
</organism>
<comment type="caution">
    <text evidence="1">The sequence shown here is derived from an EMBL/GenBank/DDBJ whole genome shotgun (WGS) entry which is preliminary data.</text>
</comment>
<dbReference type="Gene3D" id="3.40.50.1000">
    <property type="entry name" value="HAD superfamily/HAD-like"/>
    <property type="match status" value="1"/>
</dbReference>
<dbReference type="Proteomes" id="UP000813215">
    <property type="component" value="Unassembled WGS sequence"/>
</dbReference>
<dbReference type="InterPro" id="IPR010037">
    <property type="entry name" value="FkbH_domain"/>
</dbReference>
<dbReference type="InterPro" id="IPR023214">
    <property type="entry name" value="HAD_sf"/>
</dbReference>